<dbReference type="InterPro" id="IPR019366">
    <property type="entry name" value="Clusterin-associated_protein-1"/>
</dbReference>
<gene>
    <name evidence="9" type="ORF">GPECTOR_567g601</name>
</gene>
<dbReference type="GO" id="GO:0030992">
    <property type="term" value="C:intraciliary transport particle B"/>
    <property type="evidence" value="ECO:0007669"/>
    <property type="project" value="TreeGrafter"/>
</dbReference>
<evidence type="ECO:0000256" key="1">
    <source>
        <dbReference type="ARBA" id="ARBA00004138"/>
    </source>
</evidence>
<dbReference type="Proteomes" id="UP000075714">
    <property type="component" value="Unassembled WGS sequence"/>
</dbReference>
<dbReference type="STRING" id="33097.A0A150FUM4"/>
<feature type="compositionally biased region" description="Basic and acidic residues" evidence="8">
    <location>
        <begin position="1"/>
        <end position="29"/>
    </location>
</feature>
<proteinExistence type="inferred from homology"/>
<evidence type="ECO:0000256" key="8">
    <source>
        <dbReference type="SAM" id="MobiDB-lite"/>
    </source>
</evidence>
<reference evidence="10" key="1">
    <citation type="journal article" date="2016" name="Nat. Commun.">
        <title>The Gonium pectorale genome demonstrates co-option of cell cycle regulation during the evolution of multicellularity.</title>
        <authorList>
            <person name="Hanschen E.R."/>
            <person name="Marriage T.N."/>
            <person name="Ferris P.J."/>
            <person name="Hamaji T."/>
            <person name="Toyoda A."/>
            <person name="Fujiyama A."/>
            <person name="Neme R."/>
            <person name="Noguchi H."/>
            <person name="Minakuchi Y."/>
            <person name="Suzuki M."/>
            <person name="Kawai-Toyooka H."/>
            <person name="Smith D.R."/>
            <person name="Sparks H."/>
            <person name="Anderson J."/>
            <person name="Bakaric R."/>
            <person name="Luria V."/>
            <person name="Karger A."/>
            <person name="Kirschner M.W."/>
            <person name="Durand P.M."/>
            <person name="Michod R.E."/>
            <person name="Nozaki H."/>
            <person name="Olson B.J."/>
        </authorList>
    </citation>
    <scope>NUCLEOTIDE SEQUENCE [LARGE SCALE GENOMIC DNA]</scope>
    <source>
        <strain evidence="10">NIES-2863</strain>
    </source>
</reference>
<evidence type="ECO:0000256" key="3">
    <source>
        <dbReference type="ARBA" id="ARBA00022794"/>
    </source>
</evidence>
<evidence type="ECO:0000256" key="7">
    <source>
        <dbReference type="SAM" id="Coils"/>
    </source>
</evidence>
<keyword evidence="10" id="KW-1185">Reference proteome</keyword>
<evidence type="ECO:0000256" key="5">
    <source>
        <dbReference type="ARBA" id="ARBA00023069"/>
    </source>
</evidence>
<dbReference type="AlphaFoldDB" id="A0A150FUM4"/>
<dbReference type="GO" id="GO:0005929">
    <property type="term" value="C:cilium"/>
    <property type="evidence" value="ECO:0007669"/>
    <property type="project" value="UniProtKB-SubCell"/>
</dbReference>
<evidence type="ECO:0000256" key="2">
    <source>
        <dbReference type="ARBA" id="ARBA00008340"/>
    </source>
</evidence>
<keyword evidence="4 7" id="KW-0175">Coiled coil</keyword>
<feature type="region of interest" description="Disordered" evidence="8">
    <location>
        <begin position="1"/>
        <end position="30"/>
    </location>
</feature>
<evidence type="ECO:0000313" key="9">
    <source>
        <dbReference type="EMBL" id="KXZ41302.1"/>
    </source>
</evidence>
<comment type="caution">
    <text evidence="9">The sequence shown here is derived from an EMBL/GenBank/DDBJ whole genome shotgun (WGS) entry which is preliminary data.</text>
</comment>
<dbReference type="PANTHER" id="PTHR21547:SF0">
    <property type="entry name" value="CLUSTERIN-ASSOCIATED PROTEIN 1"/>
    <property type="match status" value="1"/>
</dbReference>
<comment type="similarity">
    <text evidence="2">Belongs to the CLUAP1 family.</text>
</comment>
<evidence type="ECO:0000256" key="6">
    <source>
        <dbReference type="ARBA" id="ARBA00023273"/>
    </source>
</evidence>
<dbReference type="GO" id="GO:0005815">
    <property type="term" value="C:microtubule organizing center"/>
    <property type="evidence" value="ECO:0007669"/>
    <property type="project" value="TreeGrafter"/>
</dbReference>
<keyword evidence="6" id="KW-0966">Cell projection</keyword>
<accession>A0A150FUM4</accession>
<protein>
    <submittedName>
        <fullName evidence="9">Uncharacterized protein</fullName>
    </submittedName>
</protein>
<keyword evidence="5" id="KW-0969">Cilium</keyword>
<evidence type="ECO:0000313" key="10">
    <source>
        <dbReference type="Proteomes" id="UP000075714"/>
    </source>
</evidence>
<evidence type="ECO:0000256" key="4">
    <source>
        <dbReference type="ARBA" id="ARBA00023054"/>
    </source>
</evidence>
<dbReference type="GO" id="GO:0060271">
    <property type="term" value="P:cilium assembly"/>
    <property type="evidence" value="ECO:0007669"/>
    <property type="project" value="TreeGrafter"/>
</dbReference>
<name>A0A150FUM4_GONPE</name>
<organism evidence="9 10">
    <name type="scientific">Gonium pectorale</name>
    <name type="common">Green alga</name>
    <dbReference type="NCBI Taxonomy" id="33097"/>
    <lineage>
        <taxon>Eukaryota</taxon>
        <taxon>Viridiplantae</taxon>
        <taxon>Chlorophyta</taxon>
        <taxon>core chlorophytes</taxon>
        <taxon>Chlorophyceae</taxon>
        <taxon>CS clade</taxon>
        <taxon>Chlamydomonadales</taxon>
        <taxon>Volvocaceae</taxon>
        <taxon>Gonium</taxon>
    </lineage>
</organism>
<dbReference type="Pfam" id="PF10234">
    <property type="entry name" value="Cluap1"/>
    <property type="match status" value="1"/>
</dbReference>
<dbReference type="EMBL" id="LSYV01000564">
    <property type="protein sequence ID" value="KXZ41302.1"/>
    <property type="molecule type" value="Genomic_DNA"/>
</dbReference>
<feature type="coiled-coil region" evidence="7">
    <location>
        <begin position="73"/>
        <end position="100"/>
    </location>
</feature>
<comment type="subcellular location">
    <subcellularLocation>
        <location evidence="1">Cell projection</location>
        <location evidence="1">Cilium</location>
    </subcellularLocation>
</comment>
<dbReference type="OrthoDB" id="438545at2759"/>
<sequence length="116" mass="13896">MEDLERNEKTLDNKIEKKKQELERQEKRLSTLQSVRPACMDEYERLQLNTLYQSYLDKFRNLEFLENELEAYYIAEQDKMEAQERRLKKMQKRLKWVKVDMRQGGGAHEGGPEGGP</sequence>
<keyword evidence="3" id="KW-0970">Cilium biogenesis/degradation</keyword>
<dbReference type="PANTHER" id="PTHR21547">
    <property type="entry name" value="CLUSTERIN ASSOCIATED PROTEIN 1"/>
    <property type="match status" value="1"/>
</dbReference>